<evidence type="ECO:0000313" key="1">
    <source>
        <dbReference type="EMBL" id="KAF0884347.1"/>
    </source>
</evidence>
<reference evidence="1 2" key="1">
    <citation type="submission" date="2019-11" db="EMBL/GenBank/DDBJ databases">
        <authorList>
            <person name="Yang C."/>
            <person name="Li F."/>
        </authorList>
    </citation>
    <scope>NUCLEOTIDE SEQUENCE [LARGE SCALE GENOMIC DNA]</scope>
    <source>
        <strain evidence="1">KB4526</strain>
        <tissue evidence="1">Muscle</tissue>
    </source>
</reference>
<feature type="non-terminal residue" evidence="1">
    <location>
        <position position="1"/>
    </location>
</feature>
<gene>
    <name evidence="1" type="ORF">FOF47_R18863</name>
</gene>
<evidence type="ECO:0000313" key="2">
    <source>
        <dbReference type="Proteomes" id="UP000475037"/>
    </source>
</evidence>
<dbReference type="AlphaFoldDB" id="A0A6G1B9E3"/>
<comment type="caution">
    <text evidence="1">The sequence shown here is derived from an EMBL/GenBank/DDBJ whole genome shotgun (WGS) entry which is preliminary data.</text>
</comment>
<feature type="non-terminal residue" evidence="1">
    <location>
        <position position="128"/>
    </location>
</feature>
<proteinExistence type="predicted"/>
<protein>
    <submittedName>
        <fullName evidence="1">LORF2 protein</fullName>
    </submittedName>
</protein>
<sequence>ENLHDLGYDGDFVDTIPKAQSMKEISDKLDFIKIKNFCSAKDRVRRVRTQDTQWKKIFAKDPTAKGLLPKIQEELLKLNNKKMNNPIKKWVQDLHGYVTKKDIWMVNKHMKNFSTSYVIREIQIKSVL</sequence>
<accession>A0A6G1B9E3</accession>
<dbReference type="EMBL" id="VOAJ01001723">
    <property type="protein sequence ID" value="KAF0884347.1"/>
    <property type="molecule type" value="Genomic_DNA"/>
</dbReference>
<organism evidence="1 2">
    <name type="scientific">Crocuta crocuta</name>
    <name type="common">Spotted hyena</name>
    <dbReference type="NCBI Taxonomy" id="9678"/>
    <lineage>
        <taxon>Eukaryota</taxon>
        <taxon>Metazoa</taxon>
        <taxon>Chordata</taxon>
        <taxon>Craniata</taxon>
        <taxon>Vertebrata</taxon>
        <taxon>Euteleostomi</taxon>
        <taxon>Mammalia</taxon>
        <taxon>Eutheria</taxon>
        <taxon>Laurasiatheria</taxon>
        <taxon>Carnivora</taxon>
        <taxon>Feliformia</taxon>
        <taxon>Hyaenidae</taxon>
        <taxon>Crocuta</taxon>
    </lineage>
</organism>
<dbReference type="Proteomes" id="UP000475037">
    <property type="component" value="Unassembled WGS sequence"/>
</dbReference>
<name>A0A6G1B9E3_CROCR</name>
<keyword evidence="2" id="KW-1185">Reference proteome</keyword>